<dbReference type="PANTHER" id="PTHR11941:SF169">
    <property type="entry name" value="(7AS)-7A-METHYL-1,5-DIOXO-2,3,5,6,7,7A-HEXAHYDRO-1H-INDENE-CARBOXYL-COA HYDROLASE"/>
    <property type="match status" value="1"/>
</dbReference>
<accession>A0A6J6TZE3</accession>
<evidence type="ECO:0000313" key="3">
    <source>
        <dbReference type="EMBL" id="CAB4752961.1"/>
    </source>
</evidence>
<evidence type="ECO:0000313" key="6">
    <source>
        <dbReference type="EMBL" id="CAB5012125.1"/>
    </source>
</evidence>
<dbReference type="AlphaFoldDB" id="A0A6J6TZE3"/>
<keyword evidence="1" id="KW-0443">Lipid metabolism</keyword>
<dbReference type="NCBIfam" id="NF005925">
    <property type="entry name" value="PRK07938.1"/>
    <property type="match status" value="1"/>
</dbReference>
<name>A0A6J6TZE3_9ZZZZ</name>
<dbReference type="GO" id="GO:0006635">
    <property type="term" value="P:fatty acid beta-oxidation"/>
    <property type="evidence" value="ECO:0007669"/>
    <property type="project" value="TreeGrafter"/>
</dbReference>
<dbReference type="Pfam" id="PF00378">
    <property type="entry name" value="ECH_1"/>
    <property type="match status" value="1"/>
</dbReference>
<keyword evidence="2" id="KW-0456">Lyase</keyword>
<dbReference type="InterPro" id="IPR029045">
    <property type="entry name" value="ClpP/crotonase-like_dom_sf"/>
</dbReference>
<evidence type="ECO:0000256" key="2">
    <source>
        <dbReference type="ARBA" id="ARBA00023239"/>
    </source>
</evidence>
<evidence type="ECO:0000313" key="5">
    <source>
        <dbReference type="EMBL" id="CAB4920529.1"/>
    </source>
</evidence>
<dbReference type="EMBL" id="CAFABA010000250">
    <property type="protein sequence ID" value="CAB4836860.1"/>
    <property type="molecule type" value="Genomic_DNA"/>
</dbReference>
<dbReference type="PANTHER" id="PTHR11941">
    <property type="entry name" value="ENOYL-COA HYDRATASE-RELATED"/>
    <property type="match status" value="1"/>
</dbReference>
<dbReference type="EMBL" id="CAFBOS010000167">
    <property type="protein sequence ID" value="CAB5012125.1"/>
    <property type="molecule type" value="Genomic_DNA"/>
</dbReference>
<gene>
    <name evidence="3" type="ORF">UFOPK2754_01910</name>
    <name evidence="4" type="ORF">UFOPK3139_03305</name>
    <name evidence="5" type="ORF">UFOPK3543_02058</name>
    <name evidence="6" type="ORF">UFOPK3967_02294</name>
</gene>
<evidence type="ECO:0000313" key="4">
    <source>
        <dbReference type="EMBL" id="CAB4836860.1"/>
    </source>
</evidence>
<reference evidence="3" key="1">
    <citation type="submission" date="2020-05" db="EMBL/GenBank/DDBJ databases">
        <authorList>
            <person name="Chiriac C."/>
            <person name="Salcher M."/>
            <person name="Ghai R."/>
            <person name="Kavagutti S V."/>
        </authorList>
    </citation>
    <scope>NUCLEOTIDE SEQUENCE</scope>
</reference>
<dbReference type="EMBL" id="CAEZYR010000071">
    <property type="protein sequence ID" value="CAB4752961.1"/>
    <property type="molecule type" value="Genomic_DNA"/>
</dbReference>
<dbReference type="GO" id="GO:0016829">
    <property type="term" value="F:lyase activity"/>
    <property type="evidence" value="ECO:0007669"/>
    <property type="project" value="UniProtKB-KW"/>
</dbReference>
<protein>
    <submittedName>
        <fullName evidence="3">Unannotated protein</fullName>
    </submittedName>
</protein>
<dbReference type="InterPro" id="IPR001753">
    <property type="entry name" value="Enoyl-CoA_hydra/iso"/>
</dbReference>
<dbReference type="EMBL" id="CAFBMH010000088">
    <property type="protein sequence ID" value="CAB4920529.1"/>
    <property type="molecule type" value="Genomic_DNA"/>
</dbReference>
<dbReference type="Gene3D" id="3.90.226.10">
    <property type="entry name" value="2-enoyl-CoA Hydratase, Chain A, domain 1"/>
    <property type="match status" value="1"/>
</dbReference>
<sequence length="247" mass="26754">MPIRETLDDAGVLELVMDNPKVNALNIADAYELTRTLDDVKRRPEVKVVIITATGKGFSAGVDIKEMQRLPGNEGILGANDSCWELFRAVYECAVPVVAAVNDFCLGTGIGIIGNADVIVAAETATFGLPEIDNGALGAATHLKRLVPQHKARQMMYMCEFASAAELHAHGSVYKVVPLDELRACAHEVAGVIASKNGTVVRKAKRAFNSIDEDPTKSYRMEQGFTFELNLYGEGDKAREAFLRGGR</sequence>
<dbReference type="CDD" id="cd06558">
    <property type="entry name" value="crotonase-like"/>
    <property type="match status" value="1"/>
</dbReference>
<dbReference type="SUPFAM" id="SSF52096">
    <property type="entry name" value="ClpP/crotonase"/>
    <property type="match status" value="1"/>
</dbReference>
<proteinExistence type="predicted"/>
<evidence type="ECO:0000256" key="1">
    <source>
        <dbReference type="ARBA" id="ARBA00023098"/>
    </source>
</evidence>
<organism evidence="3">
    <name type="scientific">freshwater metagenome</name>
    <dbReference type="NCBI Taxonomy" id="449393"/>
    <lineage>
        <taxon>unclassified sequences</taxon>
        <taxon>metagenomes</taxon>
        <taxon>ecological metagenomes</taxon>
    </lineage>
</organism>